<evidence type="ECO:0000259" key="5">
    <source>
        <dbReference type="PROSITE" id="PS51935"/>
    </source>
</evidence>
<name>A0AAX4J7E5_9CAUD</name>
<sequence>MVNENDIKEIVANILFNLYYYTDVSIDILKQKDNEFSKYSTATLAKEISTTRPYPGVIQSMRIDNTKYSDVNNEQGNQYSVTVSFDLITVVNKNMGVENSNVAFNVKFILEYDNLSWILVGIEELTDVKETPYEEDLYFDTLDTTEIIAQKYVDTLEEHKNIKYMFKGQPKENPFKTDKDVYTDTYNLVYWLFKEEDIELDYPLNANYFLTNGTFYTIFGKGHKYQVDMDKFEQGDIIFFGRSDDNIGIYVGNGDFISMMGQFPKDETPISMYKLEDYWDDFNGRVMRFDEEGYDTW</sequence>
<dbReference type="GO" id="GO:0008234">
    <property type="term" value="F:cysteine-type peptidase activity"/>
    <property type="evidence" value="ECO:0007669"/>
    <property type="project" value="UniProtKB-KW"/>
</dbReference>
<feature type="domain" description="NlpC/P60" evidence="5">
    <location>
        <begin position="146"/>
        <end position="290"/>
    </location>
</feature>
<evidence type="ECO:0000256" key="4">
    <source>
        <dbReference type="ARBA" id="ARBA00022807"/>
    </source>
</evidence>
<evidence type="ECO:0000256" key="1">
    <source>
        <dbReference type="ARBA" id="ARBA00007074"/>
    </source>
</evidence>
<proteinExistence type="inferred from homology"/>
<dbReference type="Proteomes" id="UP001432109">
    <property type="component" value="Segment"/>
</dbReference>
<dbReference type="Pfam" id="PF26537">
    <property type="entry name" value="Phi812_weld_lid"/>
    <property type="match status" value="1"/>
</dbReference>
<evidence type="ECO:0000313" key="7">
    <source>
        <dbReference type="Proteomes" id="UP001432109"/>
    </source>
</evidence>
<protein>
    <submittedName>
        <fullName evidence="6">Tail protein</fullName>
    </submittedName>
</protein>
<dbReference type="Gene3D" id="3.90.1720.10">
    <property type="entry name" value="endopeptidase domain like (from Nostoc punctiforme)"/>
    <property type="match status" value="1"/>
</dbReference>
<dbReference type="InterPro" id="IPR000064">
    <property type="entry name" value="NLP_P60_dom"/>
</dbReference>
<dbReference type="GO" id="GO:0006508">
    <property type="term" value="P:proteolysis"/>
    <property type="evidence" value="ECO:0007669"/>
    <property type="project" value="UniProtKB-KW"/>
</dbReference>
<dbReference type="InterPro" id="IPR058723">
    <property type="entry name" value="Lid_Weld"/>
</dbReference>
<organism evidence="6 7">
    <name type="scientific">Staphylococcus phage CF5</name>
    <dbReference type="NCBI Taxonomy" id="3113739"/>
    <lineage>
        <taxon>Viruses</taxon>
        <taxon>Duplodnaviria</taxon>
        <taxon>Heunggongvirae</taxon>
        <taxon>Uroviricota</taxon>
        <taxon>Caudoviricetes</taxon>
        <taxon>Herelleviridae</taxon>
        <taxon>Twortvirinae</taxon>
        <taxon>Silviavirus</taxon>
    </lineage>
</organism>
<keyword evidence="3" id="KW-0378">Hydrolase</keyword>
<keyword evidence="4" id="KW-0788">Thiol protease</keyword>
<dbReference type="InterPro" id="IPR038765">
    <property type="entry name" value="Papain-like_cys_pep_sf"/>
</dbReference>
<evidence type="ECO:0000256" key="2">
    <source>
        <dbReference type="ARBA" id="ARBA00022670"/>
    </source>
</evidence>
<dbReference type="EMBL" id="PP034390">
    <property type="protein sequence ID" value="WRW34631.1"/>
    <property type="molecule type" value="Genomic_DNA"/>
</dbReference>
<comment type="similarity">
    <text evidence="1">Belongs to the peptidase C40 family.</text>
</comment>
<evidence type="ECO:0000256" key="3">
    <source>
        <dbReference type="ARBA" id="ARBA00022801"/>
    </source>
</evidence>
<gene>
    <name evidence="6" type="ORF">CF5_0107</name>
</gene>
<reference evidence="6" key="1">
    <citation type="submission" date="2023-12" db="EMBL/GenBank/DDBJ databases">
        <title>Isolation and Characterisation of Novel Lytic Bacteriophages for therapeutic applications in Prosthetic Joint Infections.</title>
        <authorList>
            <person name="Burton N."/>
            <person name="Melo L.D.R."/>
            <person name="Pearce B."/>
            <person name="Tadesse M.D."/>
            <person name="Vryonis E."/>
            <person name="Sagona A."/>
        </authorList>
    </citation>
    <scope>NUCLEOTIDE SEQUENCE</scope>
</reference>
<keyword evidence="2" id="KW-0645">Protease</keyword>
<dbReference type="SUPFAM" id="SSF54001">
    <property type="entry name" value="Cysteine proteinases"/>
    <property type="match status" value="1"/>
</dbReference>
<dbReference type="Pfam" id="PF00877">
    <property type="entry name" value="NLPC_P60"/>
    <property type="match status" value="1"/>
</dbReference>
<accession>A0AAX4J7E5</accession>
<dbReference type="GO" id="GO:0001897">
    <property type="term" value="P:symbiont-mediated cytolysis of host cell"/>
    <property type="evidence" value="ECO:0007669"/>
    <property type="project" value="UniProtKB-ARBA"/>
</dbReference>
<dbReference type="PROSITE" id="PS51935">
    <property type="entry name" value="NLPC_P60"/>
    <property type="match status" value="1"/>
</dbReference>
<evidence type="ECO:0000313" key="6">
    <source>
        <dbReference type="EMBL" id="WRW34631.1"/>
    </source>
</evidence>